<feature type="signal peptide" evidence="1">
    <location>
        <begin position="1"/>
        <end position="19"/>
    </location>
</feature>
<reference evidence="3 4" key="1">
    <citation type="submission" date="2019-03" db="EMBL/GenBank/DDBJ databases">
        <authorList>
            <person name="Kim M.K.M."/>
        </authorList>
    </citation>
    <scope>NUCLEOTIDE SEQUENCE [LARGE SCALE GENOMIC DNA]</scope>
    <source>
        <strain evidence="3 4">17J68-15</strain>
    </source>
</reference>
<dbReference type="PROSITE" id="PS51352">
    <property type="entry name" value="THIOREDOXIN_2"/>
    <property type="match status" value="1"/>
</dbReference>
<dbReference type="EMBL" id="SKFH01000023">
    <property type="protein sequence ID" value="TCZ69086.1"/>
    <property type="molecule type" value="Genomic_DNA"/>
</dbReference>
<comment type="caution">
    <text evidence="3">The sequence shown here is derived from an EMBL/GenBank/DDBJ whole genome shotgun (WGS) entry which is preliminary data.</text>
</comment>
<organism evidence="3 4">
    <name type="scientific">Flaviaesturariibacter aridisoli</name>
    <dbReference type="NCBI Taxonomy" id="2545761"/>
    <lineage>
        <taxon>Bacteria</taxon>
        <taxon>Pseudomonadati</taxon>
        <taxon>Bacteroidota</taxon>
        <taxon>Chitinophagia</taxon>
        <taxon>Chitinophagales</taxon>
        <taxon>Chitinophagaceae</taxon>
        <taxon>Flaviaestuariibacter</taxon>
    </lineage>
</organism>
<feature type="domain" description="Thioredoxin" evidence="2">
    <location>
        <begin position="1"/>
        <end position="144"/>
    </location>
</feature>
<dbReference type="OrthoDB" id="981626at2"/>
<evidence type="ECO:0000259" key="2">
    <source>
        <dbReference type="PROSITE" id="PS51352"/>
    </source>
</evidence>
<dbReference type="RefSeq" id="WP_131852606.1">
    <property type="nucleotide sequence ID" value="NZ_SKFH01000023.1"/>
</dbReference>
<keyword evidence="4" id="KW-1185">Reference proteome</keyword>
<name>A0A4R4DYL1_9BACT</name>
<proteinExistence type="predicted"/>
<evidence type="ECO:0000313" key="4">
    <source>
        <dbReference type="Proteomes" id="UP000295164"/>
    </source>
</evidence>
<dbReference type="AlphaFoldDB" id="A0A4R4DYL1"/>
<gene>
    <name evidence="3" type="ORF">E0486_12975</name>
</gene>
<dbReference type="Gene3D" id="3.40.30.10">
    <property type="entry name" value="Glutaredoxin"/>
    <property type="match status" value="1"/>
</dbReference>
<keyword evidence="1" id="KW-0732">Signal</keyword>
<evidence type="ECO:0000256" key="1">
    <source>
        <dbReference type="SAM" id="SignalP"/>
    </source>
</evidence>
<dbReference type="Pfam" id="PF13899">
    <property type="entry name" value="Thioredoxin_7"/>
    <property type="match status" value="1"/>
</dbReference>
<feature type="chain" id="PRO_5020578232" evidence="1">
    <location>
        <begin position="20"/>
        <end position="145"/>
    </location>
</feature>
<accession>A0A4R4DYL1</accession>
<protein>
    <submittedName>
        <fullName evidence="3">Thioredoxin family protein</fullName>
    </submittedName>
</protein>
<dbReference type="InterPro" id="IPR013766">
    <property type="entry name" value="Thioredoxin_domain"/>
</dbReference>
<sequence length="145" mass="16379">MKTILTGILSLFLVFSVSAQTQHLDSALAQARTTHRQVLLRFSGSDWCIPCIRMEKELFSNADFHHYADSNLVLLAADFPRLKKHRLSPELQAENDRLAERYNPQGSFPLILLLDEKGSVLRRWEGSVEAKPAAFVDQLSKLKGS</sequence>
<dbReference type="Proteomes" id="UP000295164">
    <property type="component" value="Unassembled WGS sequence"/>
</dbReference>
<evidence type="ECO:0000313" key="3">
    <source>
        <dbReference type="EMBL" id="TCZ69086.1"/>
    </source>
</evidence>
<dbReference type="InterPro" id="IPR036249">
    <property type="entry name" value="Thioredoxin-like_sf"/>
</dbReference>
<dbReference type="SUPFAM" id="SSF52833">
    <property type="entry name" value="Thioredoxin-like"/>
    <property type="match status" value="1"/>
</dbReference>